<gene>
    <name evidence="2" type="ORF">E6W39_11950</name>
</gene>
<feature type="domain" description="Ricin B lectin" evidence="1">
    <location>
        <begin position="7"/>
        <end position="135"/>
    </location>
</feature>
<name>A0A540WE37_9ACTN</name>
<organism evidence="2 3">
    <name type="scientific">Kitasatospora acidiphila</name>
    <dbReference type="NCBI Taxonomy" id="2567942"/>
    <lineage>
        <taxon>Bacteria</taxon>
        <taxon>Bacillati</taxon>
        <taxon>Actinomycetota</taxon>
        <taxon>Actinomycetes</taxon>
        <taxon>Kitasatosporales</taxon>
        <taxon>Streptomycetaceae</taxon>
        <taxon>Kitasatospora</taxon>
    </lineage>
</organism>
<dbReference type="InterPro" id="IPR035992">
    <property type="entry name" value="Ricin_B-like_lectins"/>
</dbReference>
<reference evidence="2 3" key="1">
    <citation type="submission" date="2019-06" db="EMBL/GenBank/DDBJ databases">
        <title>Description of Kitasatospora acidophila sp. nov. isolated from pine grove soil, and reclassification of Streptomyces novaecaesareae to Kitasatospora novaeceasareae comb. nov.</title>
        <authorList>
            <person name="Kim M.J."/>
        </authorList>
    </citation>
    <scope>NUCLEOTIDE SEQUENCE [LARGE SCALE GENOMIC DNA]</scope>
    <source>
        <strain evidence="2 3">MMS16-CNU292</strain>
    </source>
</reference>
<keyword evidence="3" id="KW-1185">Reference proteome</keyword>
<dbReference type="Proteomes" id="UP000319103">
    <property type="component" value="Unassembled WGS sequence"/>
</dbReference>
<dbReference type="PROSITE" id="PS50231">
    <property type="entry name" value="RICIN_B_LECTIN"/>
    <property type="match status" value="1"/>
</dbReference>
<dbReference type="SMART" id="SM00458">
    <property type="entry name" value="RICIN"/>
    <property type="match status" value="1"/>
</dbReference>
<evidence type="ECO:0000259" key="1">
    <source>
        <dbReference type="SMART" id="SM00458"/>
    </source>
</evidence>
<accession>A0A540WE37</accession>
<dbReference type="OrthoDB" id="99456at2"/>
<dbReference type="Pfam" id="PF00652">
    <property type="entry name" value="Ricin_B_lectin"/>
    <property type="match status" value="1"/>
</dbReference>
<proteinExistence type="predicted"/>
<sequence length="137" mass="14676">MPGWKVSSITTNMDNGFKCIDVSNSGTNNSNKIDIWDCNGTAAQSIVFAHGTDGVGTLVVQGKCLDLGSSPTWGTHVQPWDCNNTVNQKWVHSSGALRNPNSGFCLEIAGSDINNGTPLDVWSCSGLRNQQWYGDAL</sequence>
<dbReference type="GO" id="GO:0030246">
    <property type="term" value="F:carbohydrate binding"/>
    <property type="evidence" value="ECO:0007669"/>
    <property type="project" value="UniProtKB-KW"/>
</dbReference>
<dbReference type="EMBL" id="VIGB01000003">
    <property type="protein sequence ID" value="TQF07286.1"/>
    <property type="molecule type" value="Genomic_DNA"/>
</dbReference>
<evidence type="ECO:0000313" key="2">
    <source>
        <dbReference type="EMBL" id="TQF07286.1"/>
    </source>
</evidence>
<protein>
    <submittedName>
        <fullName evidence="2">Ricin-type beta-trefoil lectin domain protein</fullName>
    </submittedName>
</protein>
<comment type="caution">
    <text evidence="2">The sequence shown here is derived from an EMBL/GenBank/DDBJ whole genome shotgun (WGS) entry which is preliminary data.</text>
</comment>
<evidence type="ECO:0000313" key="3">
    <source>
        <dbReference type="Proteomes" id="UP000319103"/>
    </source>
</evidence>
<dbReference type="SUPFAM" id="SSF50370">
    <property type="entry name" value="Ricin B-like lectins"/>
    <property type="match status" value="1"/>
</dbReference>
<keyword evidence="2" id="KW-0430">Lectin</keyword>
<dbReference type="AlphaFoldDB" id="A0A540WE37"/>
<dbReference type="Gene3D" id="2.80.10.50">
    <property type="match status" value="1"/>
</dbReference>
<dbReference type="InterPro" id="IPR000772">
    <property type="entry name" value="Ricin_B_lectin"/>
</dbReference>